<feature type="transmembrane region" description="Helical" evidence="2">
    <location>
        <begin position="41"/>
        <end position="64"/>
    </location>
</feature>
<evidence type="ECO:0000256" key="1">
    <source>
        <dbReference type="SAM" id="MobiDB-lite"/>
    </source>
</evidence>
<feature type="region of interest" description="Disordered" evidence="1">
    <location>
        <begin position="849"/>
        <end position="869"/>
    </location>
</feature>
<evidence type="ECO:0000256" key="2">
    <source>
        <dbReference type="SAM" id="Phobius"/>
    </source>
</evidence>
<gene>
    <name evidence="3" type="ORF">QR680_009860</name>
</gene>
<dbReference type="SUPFAM" id="SSF81321">
    <property type="entry name" value="Family A G protein-coupled receptor-like"/>
    <property type="match status" value="1"/>
</dbReference>
<accession>A0AA39ILV9</accession>
<name>A0AA39ILV9_9BILA</name>
<evidence type="ECO:0000313" key="4">
    <source>
        <dbReference type="Proteomes" id="UP001175271"/>
    </source>
</evidence>
<feature type="transmembrane region" description="Helical" evidence="2">
    <location>
        <begin position="498"/>
        <end position="516"/>
    </location>
</feature>
<evidence type="ECO:0000313" key="3">
    <source>
        <dbReference type="EMBL" id="KAK0426711.1"/>
    </source>
</evidence>
<feature type="compositionally biased region" description="Polar residues" evidence="1">
    <location>
        <begin position="911"/>
        <end position="921"/>
    </location>
</feature>
<sequence length="1337" mass="148267">MVSAEVLSIPYVILPGVIIPLYLLICYVLRAKEDFYKKPVYLIFLHICYVNGILMFTMLTAGLFELTERRFEISPNIRPIEITMGALSFWYRSIYTFLSMLLAVNRLLWVFDAYRTRTSNYEVDIYRYCFFLMWFALLVLTLMSNYLNLPFKYEMKQDIYVFKDASHGTQADFYIMLGFMTVAILCHLITTVRLLHLKFLRRSAIDRSEFNIFARILILFAPIVFGRVLRFVINHYLKDYGIFLLIFAFVYRMVPVVNLCSLLYMDGNLRKEVLQKAKRIFHKITIKRGSFIKGQQLAMRVIAIVTGVFYALDFFVFIVPYGYVLWILQRWRQFNNNWSYRIMTHICAVNVVQLGITLPAAVFEFSRTSFSVKLTETLGAIGYWYRPSYAIFLALLAFNRFLRVFRFWPKYEVHFYWTVIVQYSSLLVVIFTVLSGRVDLSFTYCFETNIYYSLNESVVDVEFYCTLSALAVTLFLYATILTRLYYNKYISNLKLSRLEAVILVQAVLAFLPLAILRCTRYFQISRDYIDGNLYATFAYNILYRSLPAINFATLLMCNSAFTSTSGGVESVGWNASWSFVSTLRNHPRPHQAEQFCGLQPVKMAQVQLKDERNVSKIDNDITAKPETKDDKVAVPEGAKVDKLETEGQYAVSNPGTESTYQRVEQGTRTALIYWDGWLTARDAMEFEKEGDYFVSAPEKDKERTTKKIVRMVSLDTAPNGKNWSYGPNGEVIYHKTGFVGIFDKTVSRNQMNEIVSQYGSLIPVSNALLPVQTGPSIGTQYDLTKGQKSAYASVSSHGASGKGGGIAGAQNPMLPGSGNAKQNVSAYNEVGRDQRSAYASFSSHGAVAKGGEKAGTQNPMLPGSGNAKQNVSAYNEVGRDQRSAYASFSSHGVVAKGGGKAGAQNPMLPGSGNTRQNTSAYNDVVGDQRGQGGVSDSRSGYPNDGYSGPWGANGPPYRKNWKIENGKIVNAKIPLPTCQLVDLEQSVAVLQALEELVVDIRTETSSSAKIPLPTCQLVDLEQSVAILQALEELVVDIRMETSSSAKMALPTCQLVDLEQSVAVLQALEELVVDIRMETSSSAKMSLPTCQLVDLEQSVAVLQASEGRKVGTRTETSSNAKSPLLTCQLVDLEQSVAVLQALEELVVDIRTETSSSAKMPLPTCFGRTQGGNKDGNFQQRHGSSAYMDANVSGVNGGNYGLGGLGPKGSQASNFQQRHNSSAYLDAASVITGGGCKGITRTGGIGASGKKSNLDARDLGKEGYGNKTFDGYPNDGYNGPWSANGAPYRKNWKIEGGKIAYIPTGFVGYFDPKKTHSGGHSVAAGSTSGGSQTPRSAYL</sequence>
<dbReference type="EMBL" id="JAUCMV010000001">
    <property type="protein sequence ID" value="KAK0426711.1"/>
    <property type="molecule type" value="Genomic_DNA"/>
</dbReference>
<feature type="region of interest" description="Disordered" evidence="1">
    <location>
        <begin position="1315"/>
        <end position="1337"/>
    </location>
</feature>
<comment type="caution">
    <text evidence="3">The sequence shown here is derived from an EMBL/GenBank/DDBJ whole genome shotgun (WGS) entry which is preliminary data.</text>
</comment>
<proteinExistence type="predicted"/>
<feature type="region of interest" description="Disordered" evidence="1">
    <location>
        <begin position="897"/>
        <end position="950"/>
    </location>
</feature>
<feature type="transmembrane region" description="Helical" evidence="2">
    <location>
        <begin position="6"/>
        <end position="29"/>
    </location>
</feature>
<feature type="transmembrane region" description="Helical" evidence="2">
    <location>
        <begin position="309"/>
        <end position="328"/>
    </location>
</feature>
<feature type="transmembrane region" description="Helical" evidence="2">
    <location>
        <begin position="461"/>
        <end position="486"/>
    </location>
</feature>
<feature type="transmembrane region" description="Helical" evidence="2">
    <location>
        <begin position="125"/>
        <end position="147"/>
    </location>
</feature>
<feature type="transmembrane region" description="Helical" evidence="2">
    <location>
        <begin position="216"/>
        <end position="236"/>
    </location>
</feature>
<keyword evidence="2" id="KW-1133">Transmembrane helix</keyword>
<feature type="transmembrane region" description="Helical" evidence="2">
    <location>
        <begin position="84"/>
        <end position="104"/>
    </location>
</feature>
<feature type="transmembrane region" description="Helical" evidence="2">
    <location>
        <begin position="414"/>
        <end position="434"/>
    </location>
</feature>
<keyword evidence="2" id="KW-0472">Membrane</keyword>
<keyword evidence="4" id="KW-1185">Reference proteome</keyword>
<dbReference type="Proteomes" id="UP001175271">
    <property type="component" value="Unassembled WGS sequence"/>
</dbReference>
<protein>
    <submittedName>
        <fullName evidence="3">Uncharacterized protein</fullName>
    </submittedName>
</protein>
<feature type="transmembrane region" description="Helical" evidence="2">
    <location>
        <begin position="340"/>
        <end position="363"/>
    </location>
</feature>
<organism evidence="3 4">
    <name type="scientific">Steinernema hermaphroditum</name>
    <dbReference type="NCBI Taxonomy" id="289476"/>
    <lineage>
        <taxon>Eukaryota</taxon>
        <taxon>Metazoa</taxon>
        <taxon>Ecdysozoa</taxon>
        <taxon>Nematoda</taxon>
        <taxon>Chromadorea</taxon>
        <taxon>Rhabditida</taxon>
        <taxon>Tylenchina</taxon>
        <taxon>Panagrolaimomorpha</taxon>
        <taxon>Strongyloidoidea</taxon>
        <taxon>Steinernematidae</taxon>
        <taxon>Steinernema</taxon>
    </lineage>
</organism>
<feature type="transmembrane region" description="Helical" evidence="2">
    <location>
        <begin position="383"/>
        <end position="402"/>
    </location>
</feature>
<feature type="transmembrane region" description="Helical" evidence="2">
    <location>
        <begin position="173"/>
        <end position="195"/>
    </location>
</feature>
<feature type="transmembrane region" description="Helical" evidence="2">
    <location>
        <begin position="242"/>
        <end position="264"/>
    </location>
</feature>
<feature type="compositionally biased region" description="Polar residues" evidence="1">
    <location>
        <begin position="1322"/>
        <end position="1337"/>
    </location>
</feature>
<feature type="region of interest" description="Disordered" evidence="1">
    <location>
        <begin position="794"/>
        <end position="821"/>
    </location>
</feature>
<reference evidence="3" key="1">
    <citation type="submission" date="2023-06" db="EMBL/GenBank/DDBJ databases">
        <title>Genomic analysis of the entomopathogenic nematode Steinernema hermaphroditum.</title>
        <authorList>
            <person name="Schwarz E.M."/>
            <person name="Heppert J.K."/>
            <person name="Baniya A."/>
            <person name="Schwartz H.T."/>
            <person name="Tan C.-H."/>
            <person name="Antoshechkin I."/>
            <person name="Sternberg P.W."/>
            <person name="Goodrich-Blair H."/>
            <person name="Dillman A.R."/>
        </authorList>
    </citation>
    <scope>NUCLEOTIDE SEQUENCE</scope>
    <source>
        <strain evidence="3">PS9179</strain>
        <tissue evidence="3">Whole animal</tissue>
    </source>
</reference>
<keyword evidence="2" id="KW-0812">Transmembrane</keyword>